<dbReference type="RefSeq" id="WP_015161186.1">
    <property type="nucleotide sequence ID" value="NC_019697.1"/>
</dbReference>
<evidence type="ECO:0000256" key="1">
    <source>
        <dbReference type="SAM" id="SignalP"/>
    </source>
</evidence>
<protein>
    <recommendedName>
        <fullName evidence="4">Beta/Gamma crystallin</fullName>
    </recommendedName>
</protein>
<evidence type="ECO:0000313" key="3">
    <source>
        <dbReference type="Proteomes" id="UP000010366"/>
    </source>
</evidence>
<dbReference type="OrthoDB" id="9884014at2"/>
<dbReference type="KEGG" id="cmp:Cha6605_4126"/>
<reference evidence="2 3" key="1">
    <citation type="submission" date="2012-05" db="EMBL/GenBank/DDBJ databases">
        <title>Finished chromosome of genome of Chamaesiphon sp. PCC 6605.</title>
        <authorList>
            <consortium name="US DOE Joint Genome Institute"/>
            <person name="Gugger M."/>
            <person name="Coursin T."/>
            <person name="Rippka R."/>
            <person name="Tandeau De Marsac N."/>
            <person name="Huntemann M."/>
            <person name="Wei C.-L."/>
            <person name="Han J."/>
            <person name="Detter J.C."/>
            <person name="Han C."/>
            <person name="Tapia R."/>
            <person name="Chen A."/>
            <person name="Kyrpides N."/>
            <person name="Mavromatis K."/>
            <person name="Markowitz V."/>
            <person name="Szeto E."/>
            <person name="Ivanova N."/>
            <person name="Pagani I."/>
            <person name="Pati A."/>
            <person name="Goodwin L."/>
            <person name="Nordberg H.P."/>
            <person name="Cantor M.N."/>
            <person name="Hua S.X."/>
            <person name="Woyke T."/>
            <person name="Kerfeld C.A."/>
        </authorList>
    </citation>
    <scope>NUCLEOTIDE SEQUENCE [LARGE SCALE GENOMIC DNA]</scope>
    <source>
        <strain evidence="3">ATCC 27169 / PCC 6605</strain>
    </source>
</reference>
<dbReference type="Proteomes" id="UP000010366">
    <property type="component" value="Chromosome"/>
</dbReference>
<accession>K9UJS4</accession>
<proteinExistence type="predicted"/>
<dbReference type="STRING" id="1173020.Cha6605_4126"/>
<organism evidence="2 3">
    <name type="scientific">Chamaesiphon minutus (strain ATCC 27169 / PCC 6605)</name>
    <dbReference type="NCBI Taxonomy" id="1173020"/>
    <lineage>
        <taxon>Bacteria</taxon>
        <taxon>Bacillati</taxon>
        <taxon>Cyanobacteriota</taxon>
        <taxon>Cyanophyceae</taxon>
        <taxon>Gomontiellales</taxon>
        <taxon>Chamaesiphonaceae</taxon>
        <taxon>Chamaesiphon</taxon>
    </lineage>
</organism>
<name>K9UJS4_CHAP6</name>
<keyword evidence="3" id="KW-1185">Reference proteome</keyword>
<dbReference type="HOGENOM" id="CLU_2328648_0_0_3"/>
<feature type="signal peptide" evidence="1">
    <location>
        <begin position="1"/>
        <end position="21"/>
    </location>
</feature>
<sequence>MKLISILLAIACTGLNTPVVASEFNGLNDRCQPAAKDPAEWTIRQTFNFTDRGKSYNLVHSATSDGSGSLCLFSNSKFKNLGRVGDQSGSRAVKHEIN</sequence>
<dbReference type="EMBL" id="CP003600">
    <property type="protein sequence ID" value="AFY95075.1"/>
    <property type="molecule type" value="Genomic_DNA"/>
</dbReference>
<evidence type="ECO:0008006" key="4">
    <source>
        <dbReference type="Google" id="ProtNLM"/>
    </source>
</evidence>
<keyword evidence="1" id="KW-0732">Signal</keyword>
<dbReference type="AlphaFoldDB" id="K9UJS4"/>
<gene>
    <name evidence="2" type="ORF">Cha6605_4126</name>
</gene>
<evidence type="ECO:0000313" key="2">
    <source>
        <dbReference type="EMBL" id="AFY95075.1"/>
    </source>
</evidence>
<feature type="chain" id="PRO_5003936435" description="Beta/Gamma crystallin" evidence="1">
    <location>
        <begin position="22"/>
        <end position="98"/>
    </location>
</feature>